<dbReference type="RefSeq" id="WP_230868082.1">
    <property type="nucleotide sequence ID" value="NZ_CP046640.1"/>
</dbReference>
<comment type="cofactor">
    <cofactor evidence="1">
        <name>thiamine diphosphate</name>
        <dbReference type="ChEBI" id="CHEBI:58937"/>
    </cofactor>
</comment>
<reference evidence="5" key="1">
    <citation type="submission" date="2019-12" db="EMBL/GenBank/DDBJ databases">
        <authorList>
            <person name="zhang j."/>
            <person name="sun C.M."/>
        </authorList>
    </citation>
    <scope>NUCLEOTIDE SEQUENCE</scope>
    <source>
        <strain evidence="5">NS-1</strain>
    </source>
</reference>
<dbReference type="CDD" id="cd02012">
    <property type="entry name" value="TPP_TK"/>
    <property type="match status" value="1"/>
</dbReference>
<dbReference type="Proteomes" id="UP000665020">
    <property type="component" value="Chromosome"/>
</dbReference>
<evidence type="ECO:0000256" key="1">
    <source>
        <dbReference type="ARBA" id="ARBA00001964"/>
    </source>
</evidence>
<dbReference type="Gene3D" id="3.40.50.970">
    <property type="match status" value="1"/>
</dbReference>
<dbReference type="EMBL" id="CP046640">
    <property type="protein sequence ID" value="QTL99754.1"/>
    <property type="molecule type" value="Genomic_DNA"/>
</dbReference>
<dbReference type="PANTHER" id="PTHR47514">
    <property type="entry name" value="TRANSKETOLASE N-TERMINAL SECTION-RELATED"/>
    <property type="match status" value="1"/>
</dbReference>
<accession>A0A8A7KNX5</accession>
<evidence type="ECO:0000259" key="4">
    <source>
        <dbReference type="Pfam" id="PF00456"/>
    </source>
</evidence>
<dbReference type="SUPFAM" id="SSF52518">
    <property type="entry name" value="Thiamin diphosphate-binding fold (THDP-binding)"/>
    <property type="match status" value="1"/>
</dbReference>
<name>A0A8A7KNX5_9FIRM</name>
<dbReference type="AlphaFoldDB" id="A0A8A7KNX5"/>
<dbReference type="KEGG" id="ifn:GM661_18235"/>
<dbReference type="PANTHER" id="PTHR47514:SF1">
    <property type="entry name" value="TRANSKETOLASE N-TERMINAL SECTION-RELATED"/>
    <property type="match status" value="1"/>
</dbReference>
<keyword evidence="3" id="KW-0786">Thiamine pyrophosphate</keyword>
<evidence type="ECO:0000313" key="6">
    <source>
        <dbReference type="Proteomes" id="UP000665020"/>
    </source>
</evidence>
<dbReference type="Pfam" id="PF00456">
    <property type="entry name" value="Transketolase_N"/>
    <property type="match status" value="1"/>
</dbReference>
<keyword evidence="6" id="KW-1185">Reference proteome</keyword>
<sequence length="272" mass="30556">MNIGEQYEKATQLREDILHMVYKSQSGHIGGSFSCLEILMALYYNVINVDSKNPHWEDRDRVILSKGHACPALYAILADLGFFSREDLWNLRQIDSHLQGHPDMNKTLGVDVNTGSLGQGVSVAGGMAMAAKYKKKNYQVFAIIGDGEVQEGLVWEAAMSAAHFHLDNLTVILDYNGLQLDGFNAEIMDISNIMEKYRAFGFECYEADGHNIEEIVKKVKKPHNGKPKFICCHTHKGYGVSFMEDNVDWHGKAPNKSQYVQAMKELGVDIHE</sequence>
<dbReference type="InterPro" id="IPR029061">
    <property type="entry name" value="THDP-binding"/>
</dbReference>
<gene>
    <name evidence="5" type="ORF">GM661_18235</name>
</gene>
<feature type="domain" description="Transketolase N-terminal" evidence="4">
    <location>
        <begin position="14"/>
        <end position="269"/>
    </location>
</feature>
<evidence type="ECO:0000313" key="5">
    <source>
        <dbReference type="EMBL" id="QTL99754.1"/>
    </source>
</evidence>
<proteinExistence type="inferred from homology"/>
<organism evidence="5 6">
    <name type="scientific">Iocasia fonsfrigidae</name>
    <dbReference type="NCBI Taxonomy" id="2682810"/>
    <lineage>
        <taxon>Bacteria</taxon>
        <taxon>Bacillati</taxon>
        <taxon>Bacillota</taxon>
        <taxon>Clostridia</taxon>
        <taxon>Halanaerobiales</taxon>
        <taxon>Halanaerobiaceae</taxon>
        <taxon>Iocasia</taxon>
    </lineage>
</organism>
<comment type="similarity">
    <text evidence="2">Belongs to the transketolase family.</text>
</comment>
<evidence type="ECO:0000256" key="3">
    <source>
        <dbReference type="ARBA" id="ARBA00023052"/>
    </source>
</evidence>
<evidence type="ECO:0000256" key="2">
    <source>
        <dbReference type="ARBA" id="ARBA00007131"/>
    </source>
</evidence>
<dbReference type="InterPro" id="IPR005474">
    <property type="entry name" value="Transketolase_N"/>
</dbReference>
<protein>
    <submittedName>
        <fullName evidence="5">Transketolase</fullName>
    </submittedName>
</protein>